<proteinExistence type="predicted"/>
<accession>Q4UH86</accession>
<dbReference type="Proteomes" id="UP000001950">
    <property type="component" value="Chromosome 1"/>
</dbReference>
<dbReference type="VEuPathDB" id="PiroplasmaDB:TA20355"/>
<gene>
    <name evidence="2" type="ORF">TA20355</name>
</gene>
<dbReference type="RefSeq" id="XP_954230.1">
    <property type="nucleotide sequence ID" value="XM_949137.1"/>
</dbReference>
<evidence type="ECO:0000313" key="2">
    <source>
        <dbReference type="EMBL" id="CAI73553.1"/>
    </source>
</evidence>
<name>Q4UH86_THEAN</name>
<dbReference type="EMBL" id="CR940347">
    <property type="protein sequence ID" value="CAI73553.1"/>
    <property type="molecule type" value="Genomic_DNA"/>
</dbReference>
<reference evidence="2 3" key="1">
    <citation type="journal article" date="2005" name="Science">
        <title>Genome of the host-cell transforming parasite Theileria annulata compared with T. parva.</title>
        <authorList>
            <person name="Pain A."/>
            <person name="Renauld H."/>
            <person name="Berriman M."/>
            <person name="Murphy L."/>
            <person name="Yeats C.A."/>
            <person name="Weir W."/>
            <person name="Kerhornou A."/>
            <person name="Aslett M."/>
            <person name="Bishop R."/>
            <person name="Bouchier C."/>
            <person name="Cochet M."/>
            <person name="Coulson R.M.R."/>
            <person name="Cronin A."/>
            <person name="de Villiers E.P."/>
            <person name="Fraser A."/>
            <person name="Fosker N."/>
            <person name="Gardner M."/>
            <person name="Goble A."/>
            <person name="Griffiths-Jones S."/>
            <person name="Harris D.E."/>
            <person name="Katzer F."/>
            <person name="Larke N."/>
            <person name="Lord A."/>
            <person name="Maser P."/>
            <person name="McKellar S."/>
            <person name="Mooney P."/>
            <person name="Morton F."/>
            <person name="Nene V."/>
            <person name="O'Neil S."/>
            <person name="Price C."/>
            <person name="Quail M.A."/>
            <person name="Rabbinowitsch E."/>
            <person name="Rawlings N.D."/>
            <person name="Rutter S."/>
            <person name="Saunders D."/>
            <person name="Seeger K."/>
            <person name="Shah T."/>
            <person name="Squares R."/>
            <person name="Squares S."/>
            <person name="Tivey A."/>
            <person name="Walker A.R."/>
            <person name="Woodward J."/>
            <person name="Dobbelaere D.A.E."/>
            <person name="Langsley G."/>
            <person name="Rajandream M.A."/>
            <person name="McKeever D."/>
            <person name="Shiels B."/>
            <person name="Tait A."/>
            <person name="Barrell B.G."/>
            <person name="Hall N."/>
        </authorList>
    </citation>
    <scope>NUCLEOTIDE SEQUENCE [LARGE SCALE GENOMIC DNA]</scope>
    <source>
        <strain evidence="3">Ankara</strain>
    </source>
</reference>
<evidence type="ECO:0000313" key="3">
    <source>
        <dbReference type="Proteomes" id="UP000001950"/>
    </source>
</evidence>
<dbReference type="AlphaFoldDB" id="Q4UH86"/>
<feature type="coiled-coil region" evidence="1">
    <location>
        <begin position="215"/>
        <end position="267"/>
    </location>
</feature>
<keyword evidence="3" id="KW-1185">Reference proteome</keyword>
<dbReference type="GeneID" id="3863669"/>
<dbReference type="InParanoid" id="Q4UH86"/>
<keyword evidence="1" id="KW-0175">Coiled coil</keyword>
<organism evidence="2 3">
    <name type="scientific">Theileria annulata</name>
    <dbReference type="NCBI Taxonomy" id="5874"/>
    <lineage>
        <taxon>Eukaryota</taxon>
        <taxon>Sar</taxon>
        <taxon>Alveolata</taxon>
        <taxon>Apicomplexa</taxon>
        <taxon>Aconoidasida</taxon>
        <taxon>Piroplasmida</taxon>
        <taxon>Theileriidae</taxon>
        <taxon>Theileria</taxon>
    </lineage>
</organism>
<protein>
    <submittedName>
        <fullName evidence="2">Uncharacterized protein</fullName>
    </submittedName>
</protein>
<evidence type="ECO:0000256" key="1">
    <source>
        <dbReference type="SAM" id="Coils"/>
    </source>
</evidence>
<sequence length="268" mass="31921">MKKLLENKLIKYNNTSSNQMYIGQLQQFYYDFKYVTVLVHTDPERGIFRYTLFKLPFPSTLHTHKISSLSHTTLHTHRISSLSHTTLHTHKISSLSHTTLHTHRISSLSHTTLHTHRISSLSLLVSWLVISPYGEYFSYCLTKHRNIIKMRGLFEIPLRDELENDLKEFSSFEKELRQIFNEITSYTRNLIEGKLNSQRIRINIENGNFSYYEIKHKKLNEINEIEDLINKYEKELNQIKPKFNELINKLNNMKINSEQTIQNYLNKY</sequence>
<dbReference type="KEGG" id="tan:TA20355"/>